<gene>
    <name evidence="2" type="ORF">HME9304_01682</name>
</gene>
<dbReference type="AlphaFoldDB" id="A0A2Z4LSI6"/>
<evidence type="ECO:0000259" key="1">
    <source>
        <dbReference type="Pfam" id="PF01593"/>
    </source>
</evidence>
<dbReference type="SUPFAM" id="SSF51905">
    <property type="entry name" value="FAD/NAD(P)-binding domain"/>
    <property type="match status" value="1"/>
</dbReference>
<dbReference type="GO" id="GO:0001716">
    <property type="term" value="F:L-amino-acid oxidase activity"/>
    <property type="evidence" value="ECO:0007669"/>
    <property type="project" value="UniProtKB-EC"/>
</dbReference>
<evidence type="ECO:0000313" key="3">
    <source>
        <dbReference type="Proteomes" id="UP000248536"/>
    </source>
</evidence>
<name>A0A2Z4LSI6_9FLAO</name>
<dbReference type="RefSeq" id="WP_112378130.1">
    <property type="nucleotide sequence ID" value="NZ_CP030104.1"/>
</dbReference>
<dbReference type="PANTHER" id="PTHR42841">
    <property type="entry name" value="AMINE OXIDASE"/>
    <property type="match status" value="1"/>
</dbReference>
<dbReference type="EC" id="1.4.3.2" evidence="2"/>
<dbReference type="Pfam" id="PF01593">
    <property type="entry name" value="Amino_oxidase"/>
    <property type="match status" value="1"/>
</dbReference>
<sequence length="409" mass="45402">MVKKSTKIYIVGAGISGLVAAKTLEAQGYCPVLLETTDAAGGRVKTDIANGVFFDHGFQVLLSAYPQAQKHLNYTNLKLNRFKPGALIFKEGKTQRIGDPLRDISALFPTIFSSIGSLSDKIKIFTLTQTLKNKSIDEIFASAEISTLNYLKNYGFSDRIIENFFRPFFTGIFLEEELRTPSRMFEFVFKMFGEGYATLPENGIGAISEQLANQLKNSEIKFGHRVSKISSNKIHLENGEVLQSDAILVTTPITIETGEHDLNNLGWKSCDNLYFTVEKKTFDEGIIGLVADKDAFTNNLYYPFDQTVSGDPILSVTIVKNHTLNEKDLVETVSSELLKHCKIATKSFLRKYTIKQALPDIDNLKKELSPNKIKVSENVYVAGDYVLNGSLNAAMASGESAAIKLMEEL</sequence>
<reference evidence="2 3" key="1">
    <citation type="submission" date="2018-06" db="EMBL/GenBank/DDBJ databases">
        <title>Spongiibacterium sp. HME9304 Genome sequencing and assembly.</title>
        <authorList>
            <person name="Kang H."/>
            <person name="Kim H."/>
            <person name="Joh K."/>
        </authorList>
    </citation>
    <scope>NUCLEOTIDE SEQUENCE [LARGE SCALE GENOMIC DNA]</scope>
    <source>
        <strain evidence="2 3">HME9304</strain>
    </source>
</reference>
<evidence type="ECO:0000313" key="2">
    <source>
        <dbReference type="EMBL" id="AWX44679.1"/>
    </source>
</evidence>
<dbReference type="Gene3D" id="3.50.50.60">
    <property type="entry name" value="FAD/NAD(P)-binding domain"/>
    <property type="match status" value="1"/>
</dbReference>
<dbReference type="InterPro" id="IPR002937">
    <property type="entry name" value="Amino_oxidase"/>
</dbReference>
<protein>
    <submittedName>
        <fullName evidence="2">L-amino-acid oxidase</fullName>
        <ecNumber evidence="2">1.4.3.2</ecNumber>
    </submittedName>
</protein>
<dbReference type="OrthoDB" id="9767561at2"/>
<dbReference type="InterPro" id="IPR036188">
    <property type="entry name" value="FAD/NAD-bd_sf"/>
</dbReference>
<dbReference type="KEGG" id="spon:HME9304_01682"/>
<dbReference type="Proteomes" id="UP000248536">
    <property type="component" value="Chromosome"/>
</dbReference>
<dbReference type="EMBL" id="CP030104">
    <property type="protein sequence ID" value="AWX44679.1"/>
    <property type="molecule type" value="Genomic_DNA"/>
</dbReference>
<feature type="domain" description="Amine oxidase" evidence="1">
    <location>
        <begin position="15"/>
        <end position="402"/>
    </location>
</feature>
<proteinExistence type="predicted"/>
<keyword evidence="2" id="KW-0560">Oxidoreductase</keyword>
<organism evidence="2 3">
    <name type="scientific">Flagellimonas maritima</name>
    <dbReference type="NCBI Taxonomy" id="1383885"/>
    <lineage>
        <taxon>Bacteria</taxon>
        <taxon>Pseudomonadati</taxon>
        <taxon>Bacteroidota</taxon>
        <taxon>Flavobacteriia</taxon>
        <taxon>Flavobacteriales</taxon>
        <taxon>Flavobacteriaceae</taxon>
        <taxon>Flagellimonas</taxon>
    </lineage>
</organism>
<keyword evidence="3" id="KW-1185">Reference proteome</keyword>
<accession>A0A2Z4LSI6</accession>